<protein>
    <recommendedName>
        <fullName evidence="3">NACHT domain-containing protein</fullName>
    </recommendedName>
</protein>
<dbReference type="InterPro" id="IPR027417">
    <property type="entry name" value="P-loop_NTPase"/>
</dbReference>
<organism evidence="4 5">
    <name type="scientific">Mycena alexandri</name>
    <dbReference type="NCBI Taxonomy" id="1745969"/>
    <lineage>
        <taxon>Eukaryota</taxon>
        <taxon>Fungi</taxon>
        <taxon>Dikarya</taxon>
        <taxon>Basidiomycota</taxon>
        <taxon>Agaricomycotina</taxon>
        <taxon>Agaricomycetes</taxon>
        <taxon>Agaricomycetidae</taxon>
        <taxon>Agaricales</taxon>
        <taxon>Marasmiineae</taxon>
        <taxon>Mycenaceae</taxon>
        <taxon>Mycena</taxon>
    </lineage>
</organism>
<dbReference type="InterPro" id="IPR007111">
    <property type="entry name" value="NACHT_NTPase"/>
</dbReference>
<dbReference type="SUPFAM" id="SSF52540">
    <property type="entry name" value="P-loop containing nucleoside triphosphate hydrolases"/>
    <property type="match status" value="1"/>
</dbReference>
<evidence type="ECO:0000259" key="3">
    <source>
        <dbReference type="PROSITE" id="PS50837"/>
    </source>
</evidence>
<evidence type="ECO:0000313" key="4">
    <source>
        <dbReference type="EMBL" id="KAJ7037596.1"/>
    </source>
</evidence>
<evidence type="ECO:0000256" key="2">
    <source>
        <dbReference type="SAM" id="MobiDB-lite"/>
    </source>
</evidence>
<sequence>MPPSSLCLFSLSIPHKSACSSLVDSPSSVPPYAMGVRSSLNSERALDGRSTSRRHGPDSESFDCRLMPEAVCLCCQNEGGTRCERWLCPSASNLDPLLLPPAMSQNATTPSEGRFPATGDPRRSLRINDSEQHKLEVSVRKSTKLHAKDEFKEGTKNQRKRKEAVVAENDDNETDNETAHTANDEASPAKKRRNAVKISRRGSATAALSLAHQLHISGGTFTQVAGSHNEYHVEGDLVQPQGENGISILGRNISGDAFYNSERRCPPPQCGPHTRTAVQSMIHAWANQGDRAANVMWLYGPAGAGKSAVAQTMAETWARQNVLAASFFFGRWREGGSSGKSPFPTIAYQLALHIPELRTPIGVPVEADPAIVNKTIEEQARALIVEPLKQLNIEADKPYLVIIDGLDECDGKPMQNRIVKIIFQDLVANYLPIKFLLCSRPEPNIRETFDALPPTAHFRRLVLDETFNPSRDILRYLRDHFSRIQRERVPNTSWPSERDLESLVQKASGQFIYAATIIKFVGDEFCHPVEQLKLILQLSSSQTSTSAFADLDMLYRFILATNPNVSLVVRILGTYFAIRVQRGRNPRECCLSLLDDILGLVRGSARHALRGVHSLFLIPDSEDDQIRVHHASLYDFLSNPTRAGAFFLDMTQHHMVLARRCLLIIEDSMEYPMSHSPTVVAYAQRCWVHHPLPPLERDQLVRDCLQHLCDALDAERLKEFCRDTESMLLGIYSMLDFMNSAGSLQYDLNETWNTLLTSLFDPIPHILDLYTNSFVGKLFQRLSDGHWRASSGTDYTEKVLDFVFDNPSPRIRYIAARMALQLLLSRTAELKLTIVNTYARGTVVLPLQYGWTTQEKSNPRFPRDVTHWHFASYWCRWLVQAPPIVDLLDIFRQLVENVWIQSHEFDRRGLIRWFQNFGTEADGLVRLFEAEPDDLGERARDYRYNKTNLWYRIGPVDAHYSIVSRT</sequence>
<proteinExistence type="predicted"/>
<gene>
    <name evidence="4" type="ORF">C8F04DRAFT_1091810</name>
</gene>
<name>A0AAD6X7B3_9AGAR</name>
<comment type="caution">
    <text evidence="4">The sequence shown here is derived from an EMBL/GenBank/DDBJ whole genome shotgun (WGS) entry which is preliminary data.</text>
</comment>
<feature type="region of interest" description="Disordered" evidence="2">
    <location>
        <begin position="35"/>
        <end position="60"/>
    </location>
</feature>
<keyword evidence="1" id="KW-0677">Repeat</keyword>
<dbReference type="Gene3D" id="3.40.50.300">
    <property type="entry name" value="P-loop containing nucleotide triphosphate hydrolases"/>
    <property type="match status" value="1"/>
</dbReference>
<dbReference type="Proteomes" id="UP001218188">
    <property type="component" value="Unassembled WGS sequence"/>
</dbReference>
<evidence type="ECO:0000313" key="5">
    <source>
        <dbReference type="Proteomes" id="UP001218188"/>
    </source>
</evidence>
<evidence type="ECO:0000256" key="1">
    <source>
        <dbReference type="ARBA" id="ARBA00022737"/>
    </source>
</evidence>
<feature type="compositionally biased region" description="Basic and acidic residues" evidence="2">
    <location>
        <begin position="146"/>
        <end position="156"/>
    </location>
</feature>
<feature type="domain" description="NACHT" evidence="3">
    <location>
        <begin position="294"/>
        <end position="441"/>
    </location>
</feature>
<dbReference type="PANTHER" id="PTHR10039:SF17">
    <property type="entry name" value="FUNGAL STAND N-TERMINAL GOODBYE DOMAIN-CONTAINING PROTEIN-RELATED"/>
    <property type="match status" value="1"/>
</dbReference>
<feature type="region of interest" description="Disordered" evidence="2">
    <location>
        <begin position="99"/>
        <end position="195"/>
    </location>
</feature>
<dbReference type="PANTHER" id="PTHR10039">
    <property type="entry name" value="AMELOGENIN"/>
    <property type="match status" value="1"/>
</dbReference>
<dbReference type="Pfam" id="PF24883">
    <property type="entry name" value="NPHP3_N"/>
    <property type="match status" value="1"/>
</dbReference>
<dbReference type="PROSITE" id="PS50837">
    <property type="entry name" value="NACHT"/>
    <property type="match status" value="1"/>
</dbReference>
<dbReference type="EMBL" id="JARJCM010000036">
    <property type="protein sequence ID" value="KAJ7037596.1"/>
    <property type="molecule type" value="Genomic_DNA"/>
</dbReference>
<dbReference type="InterPro" id="IPR056884">
    <property type="entry name" value="NPHP3-like_N"/>
</dbReference>
<dbReference type="AlphaFoldDB" id="A0AAD6X7B3"/>
<accession>A0AAD6X7B3</accession>
<reference evidence="4" key="1">
    <citation type="submission" date="2023-03" db="EMBL/GenBank/DDBJ databases">
        <title>Massive genome expansion in bonnet fungi (Mycena s.s.) driven by repeated elements and novel gene families across ecological guilds.</title>
        <authorList>
            <consortium name="Lawrence Berkeley National Laboratory"/>
            <person name="Harder C.B."/>
            <person name="Miyauchi S."/>
            <person name="Viragh M."/>
            <person name="Kuo A."/>
            <person name="Thoen E."/>
            <person name="Andreopoulos B."/>
            <person name="Lu D."/>
            <person name="Skrede I."/>
            <person name="Drula E."/>
            <person name="Henrissat B."/>
            <person name="Morin E."/>
            <person name="Kohler A."/>
            <person name="Barry K."/>
            <person name="LaButti K."/>
            <person name="Morin E."/>
            <person name="Salamov A."/>
            <person name="Lipzen A."/>
            <person name="Mereny Z."/>
            <person name="Hegedus B."/>
            <person name="Baldrian P."/>
            <person name="Stursova M."/>
            <person name="Weitz H."/>
            <person name="Taylor A."/>
            <person name="Grigoriev I.V."/>
            <person name="Nagy L.G."/>
            <person name="Martin F."/>
            <person name="Kauserud H."/>
        </authorList>
    </citation>
    <scope>NUCLEOTIDE SEQUENCE</scope>
    <source>
        <strain evidence="4">CBHHK200</strain>
    </source>
</reference>
<keyword evidence="5" id="KW-1185">Reference proteome</keyword>
<feature type="compositionally biased region" description="Basic and acidic residues" evidence="2">
    <location>
        <begin position="120"/>
        <end position="139"/>
    </location>
</feature>